<evidence type="ECO:0000259" key="3">
    <source>
        <dbReference type="PROSITE" id="PS50263"/>
    </source>
</evidence>
<evidence type="ECO:0000256" key="1">
    <source>
        <dbReference type="ARBA" id="ARBA00010613"/>
    </source>
</evidence>
<dbReference type="PANTHER" id="PTHR23088:SF27">
    <property type="entry name" value="DEAMINATED GLUTATHIONE AMIDASE"/>
    <property type="match status" value="1"/>
</dbReference>
<comment type="similarity">
    <text evidence="1">Belongs to the carbon-nitrogen hydrolase superfamily. NIT1/NIT2 family.</text>
</comment>
<gene>
    <name evidence="4" type="ORF">ACFSUD_17830</name>
</gene>
<sequence length="334" mass="36386">MTPFAIAGVQMYVNALESNVDGMIQRLDILMARFPWTQMVLFSELAPFGPLDRFALPPENETIERFQEAARRHRVWLIPGSMFLKNPQDGLIYNTSLVIDPAGEVIRRYAKMFPFRPYEAGIAAGNDFCVFDVPEVGRFGLSICYDIWFPETTRQLTSQGVEVLLHPVLTGTTDRDAELAIARATAAQFQCYVVDVNGLGAGGVGKSCVVDPTSMVLHQSAGQEDMFPIELDLSLVRRQREVGLKGLGQVLKSFRDRSTDFPVYDRSSGSDAYLKTLGPLEMTRQGSRAGLPYDPSPQPPAAAQTPEPAVPAADPTTPPPRSGLTTGTGGTSSG</sequence>
<dbReference type="InterPro" id="IPR003010">
    <property type="entry name" value="C-N_Hydrolase"/>
</dbReference>
<keyword evidence="4" id="KW-0378">Hydrolase</keyword>
<keyword evidence="5" id="KW-1185">Reference proteome</keyword>
<evidence type="ECO:0000313" key="5">
    <source>
        <dbReference type="Proteomes" id="UP001597474"/>
    </source>
</evidence>
<dbReference type="PROSITE" id="PS50263">
    <property type="entry name" value="CN_HYDROLASE"/>
    <property type="match status" value="1"/>
</dbReference>
<dbReference type="CDD" id="cd07197">
    <property type="entry name" value="nitrilase"/>
    <property type="match status" value="1"/>
</dbReference>
<reference evidence="5" key="1">
    <citation type="journal article" date="2019" name="Int. J. Syst. Evol. Microbiol.">
        <title>The Global Catalogue of Microorganisms (GCM) 10K type strain sequencing project: providing services to taxonomists for standard genome sequencing and annotation.</title>
        <authorList>
            <consortium name="The Broad Institute Genomics Platform"/>
            <consortium name="The Broad Institute Genome Sequencing Center for Infectious Disease"/>
            <person name="Wu L."/>
            <person name="Ma J."/>
        </authorList>
    </citation>
    <scope>NUCLEOTIDE SEQUENCE [LARGE SCALE GENOMIC DNA]</scope>
    <source>
        <strain evidence="5">TISTR 2562</strain>
    </source>
</reference>
<feature type="compositionally biased region" description="Low complexity" evidence="2">
    <location>
        <begin position="301"/>
        <end position="315"/>
    </location>
</feature>
<dbReference type="InterPro" id="IPR001110">
    <property type="entry name" value="UPF0012_CS"/>
</dbReference>
<dbReference type="Proteomes" id="UP001597474">
    <property type="component" value="Unassembled WGS sequence"/>
</dbReference>
<organism evidence="4 5">
    <name type="scientific">Sulfitobacter aestuarii</name>
    <dbReference type="NCBI Taxonomy" id="2161676"/>
    <lineage>
        <taxon>Bacteria</taxon>
        <taxon>Pseudomonadati</taxon>
        <taxon>Pseudomonadota</taxon>
        <taxon>Alphaproteobacteria</taxon>
        <taxon>Rhodobacterales</taxon>
        <taxon>Roseobacteraceae</taxon>
        <taxon>Sulfitobacter</taxon>
    </lineage>
</organism>
<protein>
    <submittedName>
        <fullName evidence="4">Carbon-nitrogen hydrolase family protein</fullName>
    </submittedName>
</protein>
<dbReference type="SUPFAM" id="SSF56317">
    <property type="entry name" value="Carbon-nitrogen hydrolase"/>
    <property type="match status" value="1"/>
</dbReference>
<dbReference type="EMBL" id="JBHUMP010000025">
    <property type="protein sequence ID" value="MFD2741436.1"/>
    <property type="molecule type" value="Genomic_DNA"/>
</dbReference>
<dbReference type="Gene3D" id="3.60.110.10">
    <property type="entry name" value="Carbon-nitrogen hydrolase"/>
    <property type="match status" value="1"/>
</dbReference>
<accession>A0ABW5U6C5</accession>
<proteinExistence type="inferred from homology"/>
<evidence type="ECO:0000256" key="2">
    <source>
        <dbReference type="SAM" id="MobiDB-lite"/>
    </source>
</evidence>
<dbReference type="Pfam" id="PF00795">
    <property type="entry name" value="CN_hydrolase"/>
    <property type="match status" value="1"/>
</dbReference>
<dbReference type="RefSeq" id="WP_386375862.1">
    <property type="nucleotide sequence ID" value="NZ_JBHUMP010000025.1"/>
</dbReference>
<feature type="region of interest" description="Disordered" evidence="2">
    <location>
        <begin position="285"/>
        <end position="334"/>
    </location>
</feature>
<dbReference type="InterPro" id="IPR036526">
    <property type="entry name" value="C-N_Hydrolase_sf"/>
</dbReference>
<dbReference type="GO" id="GO:0016787">
    <property type="term" value="F:hydrolase activity"/>
    <property type="evidence" value="ECO:0007669"/>
    <property type="project" value="UniProtKB-KW"/>
</dbReference>
<dbReference type="PROSITE" id="PS01227">
    <property type="entry name" value="UPF0012"/>
    <property type="match status" value="1"/>
</dbReference>
<evidence type="ECO:0000313" key="4">
    <source>
        <dbReference type="EMBL" id="MFD2741436.1"/>
    </source>
</evidence>
<dbReference type="PANTHER" id="PTHR23088">
    <property type="entry name" value="NITRILASE-RELATED"/>
    <property type="match status" value="1"/>
</dbReference>
<name>A0ABW5U6C5_9RHOB</name>
<feature type="domain" description="CN hydrolase" evidence="3">
    <location>
        <begin position="1"/>
        <end position="233"/>
    </location>
</feature>
<comment type="caution">
    <text evidence="4">The sequence shown here is derived from an EMBL/GenBank/DDBJ whole genome shotgun (WGS) entry which is preliminary data.</text>
</comment>